<dbReference type="EMBL" id="JANHOG010000120">
    <property type="protein sequence ID" value="KAJ3557942.1"/>
    <property type="molecule type" value="Genomic_DNA"/>
</dbReference>
<reference evidence="1" key="1">
    <citation type="submission" date="2022-07" db="EMBL/GenBank/DDBJ databases">
        <title>Genome Sequence of Phlebia brevispora.</title>
        <authorList>
            <person name="Buettner E."/>
        </authorList>
    </citation>
    <scope>NUCLEOTIDE SEQUENCE</scope>
    <source>
        <strain evidence="1">MPL23</strain>
    </source>
</reference>
<sequence length="446" mass="48114">MNTGIRALNVNGGPMWQRDSDQIVYKTKQPPQYKERDFWHQVMLKLSSSFLALAALVPFVAAQSQEWGQCGGIGWTGATTCVAGTVCTVLNPYYSQCLPPTASSPPPTSIPSSPTSVPPTTISTTSPSQPTGELNQLAKAKGKLYFGTATDNNELSDTAYTAILDDHNMFGQITPANSMKWDATEPSRGTFTFANGDVIANLAKSNGQLLRGHNCVWYNQLPSWVSSGGFNSATLTSIIQTHCSTLVGHYKGQVWDVVNEPFNDDGTWRSDVFYNTLGQSYVSIALQAARTADPNAKLYINEYNIEYAGAKATAMMNLVKSLKSSGVPLDGIGLQCHFIVGDVPTGLQSILQQFVALGVEVAITELDIRMTLPATNALLQQQEKDYQTVISACAAVEGCVGVTVWDFTDKYSWVPNTFSGQGEACPWDANLQKKPAYSGIVAGWGA</sequence>
<accession>A0ACC1TC13</accession>
<dbReference type="Proteomes" id="UP001148662">
    <property type="component" value="Unassembled WGS sequence"/>
</dbReference>
<name>A0ACC1TC13_9APHY</name>
<proteinExistence type="predicted"/>
<evidence type="ECO:0000313" key="1">
    <source>
        <dbReference type="EMBL" id="KAJ3557942.1"/>
    </source>
</evidence>
<gene>
    <name evidence="1" type="ORF">NM688_g1203</name>
</gene>
<comment type="caution">
    <text evidence="1">The sequence shown here is derived from an EMBL/GenBank/DDBJ whole genome shotgun (WGS) entry which is preliminary data.</text>
</comment>
<keyword evidence="2" id="KW-1185">Reference proteome</keyword>
<protein>
    <submittedName>
        <fullName evidence="1">Uncharacterized protein</fullName>
    </submittedName>
</protein>
<evidence type="ECO:0000313" key="2">
    <source>
        <dbReference type="Proteomes" id="UP001148662"/>
    </source>
</evidence>
<organism evidence="1 2">
    <name type="scientific">Phlebia brevispora</name>
    <dbReference type="NCBI Taxonomy" id="194682"/>
    <lineage>
        <taxon>Eukaryota</taxon>
        <taxon>Fungi</taxon>
        <taxon>Dikarya</taxon>
        <taxon>Basidiomycota</taxon>
        <taxon>Agaricomycotina</taxon>
        <taxon>Agaricomycetes</taxon>
        <taxon>Polyporales</taxon>
        <taxon>Meruliaceae</taxon>
        <taxon>Phlebia</taxon>
    </lineage>
</organism>